<dbReference type="GO" id="GO:0030674">
    <property type="term" value="F:protein-macromolecule adaptor activity"/>
    <property type="evidence" value="ECO:0007669"/>
    <property type="project" value="UniProtKB-UniRule"/>
</dbReference>
<dbReference type="Proteomes" id="UP000288623">
    <property type="component" value="Unassembled WGS sequence"/>
</dbReference>
<organism evidence="3 4">
    <name type="scientific">Candidatus Kurthia intestinigallinarum</name>
    <dbReference type="NCBI Taxonomy" id="1562256"/>
    <lineage>
        <taxon>Bacteria</taxon>
        <taxon>Bacillati</taxon>
        <taxon>Bacillota</taxon>
        <taxon>Bacilli</taxon>
        <taxon>Bacillales</taxon>
        <taxon>Caryophanaceae</taxon>
        <taxon>Kurthia</taxon>
    </lineage>
</organism>
<accession>A0A433RTP0</accession>
<reference evidence="3 4" key="1">
    <citation type="submission" date="2014-11" db="EMBL/GenBank/DDBJ databases">
        <title>Genome sequence and analysis of novel Kurthia sp.</title>
        <authorList>
            <person name="Lawson J.N."/>
            <person name="Gonzalez J.E."/>
            <person name="Rinauldi L."/>
            <person name="Xuan Z."/>
            <person name="Firman A."/>
            <person name="Shaddox L."/>
            <person name="Trudeau A."/>
            <person name="Shah S."/>
            <person name="Reiman D."/>
        </authorList>
    </citation>
    <scope>NUCLEOTIDE SEQUENCE [LARGE SCALE GENOMIC DNA]</scope>
    <source>
        <strain evidence="3 4">3B1D</strain>
    </source>
</reference>
<evidence type="ECO:0000256" key="1">
    <source>
        <dbReference type="ARBA" id="ARBA00005397"/>
    </source>
</evidence>
<dbReference type="HAMAP" id="MF_01124">
    <property type="entry name" value="MecA"/>
    <property type="match status" value="1"/>
</dbReference>
<dbReference type="AlphaFoldDB" id="A0A433RTP0"/>
<comment type="similarity">
    <text evidence="1 2">Belongs to the MecA family.</text>
</comment>
<dbReference type="Pfam" id="PF05389">
    <property type="entry name" value="MecA"/>
    <property type="match status" value="1"/>
</dbReference>
<comment type="caution">
    <text evidence="3">The sequence shown here is derived from an EMBL/GenBank/DDBJ whole genome shotgun (WGS) entry which is preliminary data.</text>
</comment>
<comment type="function">
    <text evidence="2">Enables the recognition and targeting of unfolded and aggregated proteins to the ClpC protease or to other proteins involved in proteolysis.</text>
</comment>
<gene>
    <name evidence="2" type="primary">mecA</name>
    <name evidence="3" type="ORF">QI30_11425</name>
</gene>
<keyword evidence="4" id="KW-1185">Reference proteome</keyword>
<dbReference type="NCBIfam" id="NF002644">
    <property type="entry name" value="PRK02315.1-5"/>
    <property type="match status" value="1"/>
</dbReference>
<comment type="domain">
    <text evidence="2">The N-terminal domain probably binds unfolded/aggregated proteins; the C-terminal domain interacts with ClpC.</text>
</comment>
<sequence length="218" mass="25490">MDIERINENTLKLFISYTDIEERGFTKDEIWYNRDKGEELFWVMMDEISEEDQFEIDGPLWIQVVAKEIGLELTVTTAKLTQEGLEDLPFGPGKLPPGLPGLFDLDQQNAKELDNFLEENFGDSTFEFVFELKDFDDLIHLSERLEHTEDVDNRLFEQDGKYYLYIHFDEEGDKDDRLDFLSVVTECAKEANTTIHVLEEYANVIIAADAFNTVRKYF</sequence>
<dbReference type="Gene3D" id="3.30.70.1950">
    <property type="match status" value="1"/>
</dbReference>
<protein>
    <recommendedName>
        <fullName evidence="2">Adapter protein MecA</fullName>
    </recommendedName>
</protein>
<evidence type="ECO:0000313" key="4">
    <source>
        <dbReference type="Proteomes" id="UP000288623"/>
    </source>
</evidence>
<comment type="subunit">
    <text evidence="2">Homodimer.</text>
</comment>
<dbReference type="PANTHER" id="PTHR39161">
    <property type="entry name" value="ADAPTER PROTEIN MECA"/>
    <property type="match status" value="1"/>
</dbReference>
<proteinExistence type="inferred from homology"/>
<dbReference type="RefSeq" id="WP_020189245.1">
    <property type="nucleotide sequence ID" value="NZ_JTFC01000031.1"/>
</dbReference>
<dbReference type="EMBL" id="JTFC01000031">
    <property type="protein sequence ID" value="RUS55533.1"/>
    <property type="molecule type" value="Genomic_DNA"/>
</dbReference>
<evidence type="ECO:0000256" key="2">
    <source>
        <dbReference type="HAMAP-Rule" id="MF_01124"/>
    </source>
</evidence>
<dbReference type="PANTHER" id="PTHR39161:SF1">
    <property type="entry name" value="ADAPTER PROTEIN MECA 1"/>
    <property type="match status" value="1"/>
</dbReference>
<dbReference type="InterPro" id="IPR008681">
    <property type="entry name" value="Neg-reg_MecA"/>
</dbReference>
<evidence type="ECO:0000313" key="3">
    <source>
        <dbReference type="EMBL" id="RUS55533.1"/>
    </source>
</evidence>
<name>A0A433RTP0_9BACL</name>
<dbReference type="OrthoDB" id="2360201at2"/>
<dbReference type="PIRSF" id="PIRSF029008">
    <property type="entry name" value="MecA"/>
    <property type="match status" value="1"/>
</dbReference>
<dbReference type="InterPro" id="IPR038471">
    <property type="entry name" value="MecA_C_sf"/>
</dbReference>